<organism evidence="5 6">
    <name type="scientific">Sphingomonas paucimobilis NBRC 13935</name>
    <dbReference type="NCBI Taxonomy" id="1219050"/>
    <lineage>
        <taxon>Bacteria</taxon>
        <taxon>Pseudomonadati</taxon>
        <taxon>Pseudomonadota</taxon>
        <taxon>Alphaproteobacteria</taxon>
        <taxon>Sphingomonadales</taxon>
        <taxon>Sphingomonadaceae</taxon>
        <taxon>Sphingomonas</taxon>
    </lineage>
</organism>
<evidence type="ECO:0000259" key="4">
    <source>
        <dbReference type="Pfam" id="PF13439"/>
    </source>
</evidence>
<accession>A0A0C9M4C5</accession>
<dbReference type="EMBL" id="BBJS01000046">
    <property type="protein sequence ID" value="GAN14830.1"/>
    <property type="molecule type" value="Genomic_DNA"/>
</dbReference>
<keyword evidence="1" id="KW-0328">Glycosyltransferase</keyword>
<dbReference type="SUPFAM" id="SSF53756">
    <property type="entry name" value="UDP-Glycosyltransferase/glycogen phosphorylase"/>
    <property type="match status" value="1"/>
</dbReference>
<evidence type="ECO:0000259" key="3">
    <source>
        <dbReference type="Pfam" id="PF00534"/>
    </source>
</evidence>
<dbReference type="AlphaFoldDB" id="A0A0C9M4C5"/>
<dbReference type="InterPro" id="IPR001296">
    <property type="entry name" value="Glyco_trans_1"/>
</dbReference>
<sequence>MLHVLTLSSLFPDATRPNFGVFVERQTAALMARPGVAVRVVAPIGLPVWPLARASRFRAQAALPLRETWHGLDVSRPRFVTVPGTGGRFHVATLVRALGPVLDALWAEQRFDVIDASFFFPDGPAAVAMGRRYGVPVSIKARGADIHHWGHAPATRAQVAQAARNADGLLAVSDAMADDVATLGVPRQHIRVHHTGVDQARFQPIDRGEAKRTLGVTGPLVLSLGALIPRKGHGVVIDAVARLPGVTLMIVGEGGDREALAARARRLGIADRVRLVGGIPHDELPALLGAADVMALASVSEGLANAWVEALACGTPIVITPAGGARDVVTSRAAGRIATADAGAFATAIGEVLAQAPDPWTVRAAVRDFTWPANAAALHSHLAELVGRRSEAVDR</sequence>
<evidence type="ECO:0000313" key="5">
    <source>
        <dbReference type="EMBL" id="GAN14830.1"/>
    </source>
</evidence>
<dbReference type="Gene3D" id="3.40.50.2000">
    <property type="entry name" value="Glycogen Phosphorylase B"/>
    <property type="match status" value="2"/>
</dbReference>
<comment type="caution">
    <text evidence="5">The sequence shown here is derived from an EMBL/GenBank/DDBJ whole genome shotgun (WGS) entry which is preliminary data.</text>
</comment>
<proteinExistence type="predicted"/>
<protein>
    <submittedName>
        <fullName evidence="5">DNA, contig: SP646</fullName>
    </submittedName>
</protein>
<reference evidence="5 6" key="1">
    <citation type="submission" date="2014-08" db="EMBL/GenBank/DDBJ databases">
        <title>Whole genome shotgun sequence of Sphingomonas paucimobilis NBRC 13935.</title>
        <authorList>
            <person name="Hosoyama A."/>
            <person name="Hashimoto M."/>
            <person name="Hosoyama Y."/>
            <person name="Noguchi M."/>
            <person name="Uohara A."/>
            <person name="Ohji S."/>
            <person name="Katano-Makiyama Y."/>
            <person name="Ichikawa N."/>
            <person name="Kimura A."/>
            <person name="Yamazoe A."/>
            <person name="Fujita N."/>
        </authorList>
    </citation>
    <scope>NUCLEOTIDE SEQUENCE [LARGE SCALE GENOMIC DNA]</scope>
    <source>
        <strain evidence="5 6">NBRC 13935</strain>
    </source>
</reference>
<gene>
    <name evidence="5" type="ORF">SP6_46_00100</name>
</gene>
<feature type="domain" description="Glycosyltransferase subfamily 4-like N-terminal" evidence="4">
    <location>
        <begin position="28"/>
        <end position="201"/>
    </location>
</feature>
<dbReference type="GO" id="GO:0016757">
    <property type="term" value="F:glycosyltransferase activity"/>
    <property type="evidence" value="ECO:0007669"/>
    <property type="project" value="UniProtKB-KW"/>
</dbReference>
<dbReference type="Pfam" id="PF13439">
    <property type="entry name" value="Glyco_transf_4"/>
    <property type="match status" value="1"/>
</dbReference>
<dbReference type="Pfam" id="PF00534">
    <property type="entry name" value="Glycos_transf_1"/>
    <property type="match status" value="1"/>
</dbReference>
<dbReference type="RefSeq" id="WP_007406756.1">
    <property type="nucleotide sequence ID" value="NZ_BBJS01000046.1"/>
</dbReference>
<evidence type="ECO:0000256" key="1">
    <source>
        <dbReference type="ARBA" id="ARBA00022676"/>
    </source>
</evidence>
<dbReference type="PANTHER" id="PTHR12526">
    <property type="entry name" value="GLYCOSYLTRANSFERASE"/>
    <property type="match status" value="1"/>
</dbReference>
<evidence type="ECO:0000313" key="6">
    <source>
        <dbReference type="Proteomes" id="UP000032025"/>
    </source>
</evidence>
<dbReference type="PANTHER" id="PTHR12526:SF510">
    <property type="entry name" value="D-INOSITOL 3-PHOSPHATE GLYCOSYLTRANSFERASE"/>
    <property type="match status" value="1"/>
</dbReference>
<dbReference type="SMR" id="A0A0C9M4C5"/>
<dbReference type="InterPro" id="IPR028098">
    <property type="entry name" value="Glyco_trans_4-like_N"/>
</dbReference>
<name>A0A0C9M4C5_SPHPI</name>
<dbReference type="GeneID" id="78528228"/>
<feature type="domain" description="Glycosyl transferase family 1" evidence="3">
    <location>
        <begin position="216"/>
        <end position="355"/>
    </location>
</feature>
<keyword evidence="2" id="KW-0808">Transferase</keyword>
<keyword evidence="6" id="KW-1185">Reference proteome</keyword>
<dbReference type="Proteomes" id="UP000032025">
    <property type="component" value="Unassembled WGS sequence"/>
</dbReference>
<evidence type="ECO:0000256" key="2">
    <source>
        <dbReference type="ARBA" id="ARBA00022679"/>
    </source>
</evidence>